<proteinExistence type="predicted"/>
<name>A0ABS8UKD0_DATST</name>
<keyword evidence="2" id="KW-1185">Reference proteome</keyword>
<protein>
    <submittedName>
        <fullName evidence="1">Uncharacterized protein</fullName>
    </submittedName>
</protein>
<evidence type="ECO:0000313" key="2">
    <source>
        <dbReference type="Proteomes" id="UP000823775"/>
    </source>
</evidence>
<dbReference type="EMBL" id="JACEIK010002122">
    <property type="protein sequence ID" value="MCD9559274.1"/>
    <property type="molecule type" value="Genomic_DNA"/>
</dbReference>
<organism evidence="1 2">
    <name type="scientific">Datura stramonium</name>
    <name type="common">Jimsonweed</name>
    <name type="synonym">Common thornapple</name>
    <dbReference type="NCBI Taxonomy" id="4076"/>
    <lineage>
        <taxon>Eukaryota</taxon>
        <taxon>Viridiplantae</taxon>
        <taxon>Streptophyta</taxon>
        <taxon>Embryophyta</taxon>
        <taxon>Tracheophyta</taxon>
        <taxon>Spermatophyta</taxon>
        <taxon>Magnoliopsida</taxon>
        <taxon>eudicotyledons</taxon>
        <taxon>Gunneridae</taxon>
        <taxon>Pentapetalae</taxon>
        <taxon>asterids</taxon>
        <taxon>lamiids</taxon>
        <taxon>Solanales</taxon>
        <taxon>Solanaceae</taxon>
        <taxon>Solanoideae</taxon>
        <taxon>Datureae</taxon>
        <taxon>Datura</taxon>
    </lineage>
</organism>
<sequence>MARNFREGIKNRIAVDKDDRDDSLVPAIPFLIPSQKFLAMNGIVDLWSASSTAAVIPSAAVAPLWRKMSHCGGHLLGSTDLDYARLILFSV</sequence>
<dbReference type="Proteomes" id="UP000823775">
    <property type="component" value="Unassembled WGS sequence"/>
</dbReference>
<evidence type="ECO:0000313" key="1">
    <source>
        <dbReference type="EMBL" id="MCD9559274.1"/>
    </source>
</evidence>
<gene>
    <name evidence="1" type="ORF">HAX54_017143</name>
</gene>
<reference evidence="1 2" key="1">
    <citation type="journal article" date="2021" name="BMC Genomics">
        <title>Datura genome reveals duplications of psychoactive alkaloid biosynthetic genes and high mutation rate following tissue culture.</title>
        <authorList>
            <person name="Rajewski A."/>
            <person name="Carter-House D."/>
            <person name="Stajich J."/>
            <person name="Litt A."/>
        </authorList>
    </citation>
    <scope>NUCLEOTIDE SEQUENCE [LARGE SCALE GENOMIC DNA]</scope>
    <source>
        <strain evidence="1">AR-01</strain>
    </source>
</reference>
<feature type="non-terminal residue" evidence="1">
    <location>
        <position position="91"/>
    </location>
</feature>
<comment type="caution">
    <text evidence="1">The sequence shown here is derived from an EMBL/GenBank/DDBJ whole genome shotgun (WGS) entry which is preliminary data.</text>
</comment>
<accession>A0ABS8UKD0</accession>